<dbReference type="EMBL" id="FLUV01001749">
    <property type="protein sequence ID" value="SBW24450.1"/>
    <property type="molecule type" value="Genomic_DNA"/>
</dbReference>
<gene>
    <name evidence="1" type="ORF">FDG2_4165</name>
</gene>
<proteinExistence type="predicted"/>
<evidence type="ECO:0000313" key="2">
    <source>
        <dbReference type="Proteomes" id="UP000199013"/>
    </source>
</evidence>
<keyword evidence="2" id="KW-1185">Reference proteome</keyword>
<organism evidence="1 2">
    <name type="scientific">Candidatus Protofrankia californiensis</name>
    <dbReference type="NCBI Taxonomy" id="1839754"/>
    <lineage>
        <taxon>Bacteria</taxon>
        <taxon>Bacillati</taxon>
        <taxon>Actinomycetota</taxon>
        <taxon>Actinomycetes</taxon>
        <taxon>Frankiales</taxon>
        <taxon>Frankiaceae</taxon>
        <taxon>Protofrankia</taxon>
    </lineage>
</organism>
<sequence length="245" mass="26231">MVTRSPALDALRDLIGSTGSLFLRNARWVPGVTCSICTGIPNPGYPTCYRCAERAGSAGLADRLGFVTYAWPGAQSGQTMHAYKRGGATSYQLVSSLLTYAVVARWNCIADRAGTHPDAWAYVPSLSGRQGTHPLARVAFQVMGRVPHVPVRVSETVGDPRSFNPAHFVVSPISLRHVLLLEDTWVGGGRLQSVSAALKAAGVHQVTGLSMARWLDPNRGTTKPFVEGLGENFDPNVCPYTGAHC</sequence>
<accession>A0A1C3P3W1</accession>
<dbReference type="AlphaFoldDB" id="A0A1C3P3W1"/>
<evidence type="ECO:0000313" key="1">
    <source>
        <dbReference type="EMBL" id="SBW24450.1"/>
    </source>
</evidence>
<evidence type="ECO:0008006" key="3">
    <source>
        <dbReference type="Google" id="ProtNLM"/>
    </source>
</evidence>
<protein>
    <recommendedName>
        <fullName evidence="3">Phosphoribosyltransferase</fullName>
    </recommendedName>
</protein>
<reference evidence="2" key="1">
    <citation type="submission" date="2016-02" db="EMBL/GenBank/DDBJ databases">
        <authorList>
            <person name="Wibberg D."/>
        </authorList>
    </citation>
    <scope>NUCLEOTIDE SEQUENCE [LARGE SCALE GENOMIC DNA]</scope>
</reference>
<name>A0A1C3P3W1_9ACTN</name>
<dbReference type="Proteomes" id="UP000199013">
    <property type="component" value="Unassembled WGS sequence"/>
</dbReference>